<evidence type="ECO:0000256" key="2">
    <source>
        <dbReference type="RuleBase" id="RU000487"/>
    </source>
</evidence>
<dbReference type="Pfam" id="PF00022">
    <property type="entry name" value="Actin"/>
    <property type="match status" value="2"/>
</dbReference>
<dbReference type="PANTHER" id="PTHR11937">
    <property type="entry name" value="ACTIN"/>
    <property type="match status" value="1"/>
</dbReference>
<dbReference type="SMART" id="SM00268">
    <property type="entry name" value="ACTIN"/>
    <property type="match status" value="1"/>
</dbReference>
<evidence type="ECO:0000313" key="3">
    <source>
        <dbReference type="EMBL" id="KAH0509035.1"/>
    </source>
</evidence>
<dbReference type="InterPro" id="IPR043129">
    <property type="entry name" value="ATPase_NBD"/>
</dbReference>
<organism evidence="3 4">
    <name type="scientific">Microtus ochrogaster</name>
    <name type="common">Prairie vole</name>
    <dbReference type="NCBI Taxonomy" id="79684"/>
    <lineage>
        <taxon>Eukaryota</taxon>
        <taxon>Metazoa</taxon>
        <taxon>Chordata</taxon>
        <taxon>Craniata</taxon>
        <taxon>Vertebrata</taxon>
        <taxon>Euteleostomi</taxon>
        <taxon>Mammalia</taxon>
        <taxon>Eutheria</taxon>
        <taxon>Euarchontoglires</taxon>
        <taxon>Glires</taxon>
        <taxon>Rodentia</taxon>
        <taxon>Myomorpha</taxon>
        <taxon>Muroidea</taxon>
        <taxon>Cricetidae</taxon>
        <taxon>Arvicolinae</taxon>
        <taxon>Microtus</taxon>
    </lineage>
</organism>
<comment type="caution">
    <text evidence="3">The sequence shown here is derived from an EMBL/GenBank/DDBJ whole genome shotgun (WGS) entry which is preliminary data.</text>
</comment>
<sequence>MAMEEEIATLVIDNGSGMSNAGFAGDDAPRTMFPSINDMEKIWHHAFCNELHVAYEEYLVLLTKAPLDPKANREKMTQIMFETFNTPATYVAIQAVLSLHASGHTTGIVMGSGDGVTYTVPIYKGCTLPHHLESGPGWPGRGSRATASLADRMQKEVTALVLSTMKINILAPPECKR</sequence>
<dbReference type="SUPFAM" id="SSF53067">
    <property type="entry name" value="Actin-like ATPase domain"/>
    <property type="match status" value="1"/>
</dbReference>
<dbReference type="Proteomes" id="UP000710432">
    <property type="component" value="Unassembled WGS sequence"/>
</dbReference>
<accession>A0A8J6KRM6</accession>
<name>A0A8J6KRM6_MICOH</name>
<dbReference type="Gene3D" id="3.30.420.40">
    <property type="match status" value="2"/>
</dbReference>
<proteinExistence type="inferred from homology"/>
<dbReference type="FunFam" id="3.30.420.40:FF:000050">
    <property type="entry name" value="Actin, alpha skeletal muscle"/>
    <property type="match status" value="1"/>
</dbReference>
<reference evidence="3" key="1">
    <citation type="submission" date="2020-03" db="EMBL/GenBank/DDBJ databases">
        <title>Studies in the Genomics of Life Span.</title>
        <authorList>
            <person name="Glass D."/>
        </authorList>
    </citation>
    <scope>NUCLEOTIDE SEQUENCE</scope>
    <source>
        <strain evidence="3">LTLLF</strain>
        <tissue evidence="3">Muscle</tissue>
    </source>
</reference>
<dbReference type="InterPro" id="IPR004000">
    <property type="entry name" value="Actin"/>
</dbReference>
<evidence type="ECO:0000256" key="1">
    <source>
        <dbReference type="ARBA" id="ARBA00006752"/>
    </source>
</evidence>
<comment type="similarity">
    <text evidence="1 2">Belongs to the actin family.</text>
</comment>
<protein>
    <submittedName>
        <fullName evidence="3">Actin, cytoplasmic 2</fullName>
    </submittedName>
</protein>
<dbReference type="EMBL" id="JAATJU010023000">
    <property type="protein sequence ID" value="KAH0509035.1"/>
    <property type="molecule type" value="Genomic_DNA"/>
</dbReference>
<evidence type="ECO:0000313" key="4">
    <source>
        <dbReference type="Proteomes" id="UP000710432"/>
    </source>
</evidence>
<gene>
    <name evidence="3" type="ORF">LTLLF_159590</name>
</gene>
<dbReference type="AlphaFoldDB" id="A0A8J6KRM6"/>